<dbReference type="RefSeq" id="WP_046979109.1">
    <property type="nucleotide sequence ID" value="NZ_CP017480.1"/>
</dbReference>
<protein>
    <recommendedName>
        <fullName evidence="4">CENP-V/GFA domain-containing protein</fullName>
    </recommendedName>
</protein>
<dbReference type="InterPro" id="IPR006913">
    <property type="entry name" value="CENP-V/GFA"/>
</dbReference>
<dbReference type="PROSITE" id="PS51891">
    <property type="entry name" value="CENP_V_GFA"/>
    <property type="match status" value="1"/>
</dbReference>
<evidence type="ECO:0000256" key="2">
    <source>
        <dbReference type="ARBA" id="ARBA00022723"/>
    </source>
</evidence>
<evidence type="ECO:0000256" key="3">
    <source>
        <dbReference type="ARBA" id="ARBA00022833"/>
    </source>
</evidence>
<evidence type="ECO:0000313" key="6">
    <source>
        <dbReference type="Proteomes" id="UP000182987"/>
    </source>
</evidence>
<dbReference type="EMBL" id="CP017480">
    <property type="protein sequence ID" value="APG06184.1"/>
    <property type="molecule type" value="Genomic_DNA"/>
</dbReference>
<dbReference type="GO" id="GO:0046872">
    <property type="term" value="F:metal ion binding"/>
    <property type="evidence" value="ECO:0007669"/>
    <property type="project" value="UniProtKB-KW"/>
</dbReference>
<dbReference type="PANTHER" id="PTHR28620:SF1">
    <property type="entry name" value="CENP-V_GFA DOMAIN-CONTAINING PROTEIN"/>
    <property type="match status" value="1"/>
</dbReference>
<evidence type="ECO:0000256" key="1">
    <source>
        <dbReference type="ARBA" id="ARBA00005495"/>
    </source>
</evidence>
<dbReference type="OrthoDB" id="9805575at2"/>
<sequence length="140" mass="15204">MLIHGSCHCGNLSFELVWPVASETIAARACSCTFCVKHGARWTANAAAGLTVHRKDASLVEAYAFGTKTADFHVCKVCGVVACSTSRIDGRLYAVVNVNSFDDFDASRLVIGDVNFDGEEESERLARREANWIGDVRFLG</sequence>
<dbReference type="InterPro" id="IPR011057">
    <property type="entry name" value="Mss4-like_sf"/>
</dbReference>
<dbReference type="InterPro" id="IPR052355">
    <property type="entry name" value="CENP-V-like"/>
</dbReference>
<organism evidence="5 6">
    <name type="scientific">Luteibacter rhizovicinus DSM 16549</name>
    <dbReference type="NCBI Taxonomy" id="1440763"/>
    <lineage>
        <taxon>Bacteria</taxon>
        <taxon>Pseudomonadati</taxon>
        <taxon>Pseudomonadota</taxon>
        <taxon>Gammaproteobacteria</taxon>
        <taxon>Lysobacterales</taxon>
        <taxon>Rhodanobacteraceae</taxon>
        <taxon>Luteibacter</taxon>
    </lineage>
</organism>
<proteinExistence type="inferred from homology"/>
<dbReference type="KEGG" id="lrz:BJI69_21265"/>
<comment type="similarity">
    <text evidence="1">Belongs to the Gfa family.</text>
</comment>
<dbReference type="STRING" id="1440763.BJI69_21265"/>
<dbReference type="AlphaFoldDB" id="A0A1L3EYU8"/>
<reference evidence="6" key="1">
    <citation type="submission" date="2016-09" db="EMBL/GenBank/DDBJ databases">
        <authorList>
            <person name="Lysoe E."/>
        </authorList>
    </citation>
    <scope>NUCLEOTIDE SEQUENCE [LARGE SCALE GENOMIC DNA]</scope>
    <source>
        <strain evidence="6">LJ96T</strain>
    </source>
</reference>
<dbReference type="GO" id="GO:0016846">
    <property type="term" value="F:carbon-sulfur lyase activity"/>
    <property type="evidence" value="ECO:0007669"/>
    <property type="project" value="InterPro"/>
</dbReference>
<evidence type="ECO:0000313" key="5">
    <source>
        <dbReference type="EMBL" id="APG06184.1"/>
    </source>
</evidence>
<dbReference type="PANTHER" id="PTHR28620">
    <property type="entry name" value="CENTROMERE PROTEIN V"/>
    <property type="match status" value="1"/>
</dbReference>
<dbReference type="Proteomes" id="UP000182987">
    <property type="component" value="Chromosome"/>
</dbReference>
<dbReference type="Pfam" id="PF04828">
    <property type="entry name" value="GFA"/>
    <property type="match status" value="1"/>
</dbReference>
<evidence type="ECO:0000259" key="4">
    <source>
        <dbReference type="PROSITE" id="PS51891"/>
    </source>
</evidence>
<keyword evidence="6" id="KW-1185">Reference proteome</keyword>
<feature type="domain" description="CENP-V/GFA" evidence="4">
    <location>
        <begin position="3"/>
        <end position="117"/>
    </location>
</feature>
<keyword evidence="3" id="KW-0862">Zinc</keyword>
<keyword evidence="2" id="KW-0479">Metal-binding</keyword>
<accession>A0A1L3EYU8</accession>
<name>A0A1L3EYU8_9GAMM</name>
<gene>
    <name evidence="5" type="ORF">BJI69_21265</name>
</gene>
<dbReference type="SUPFAM" id="SSF51316">
    <property type="entry name" value="Mss4-like"/>
    <property type="match status" value="1"/>
</dbReference>
<dbReference type="Gene3D" id="2.170.150.70">
    <property type="match status" value="1"/>
</dbReference>